<feature type="domain" description="EamA" evidence="6">
    <location>
        <begin position="7"/>
        <end position="137"/>
    </location>
</feature>
<comment type="subcellular location">
    <subcellularLocation>
        <location evidence="1">Membrane</location>
        <topology evidence="1">Multi-pass membrane protein</topology>
    </subcellularLocation>
</comment>
<feature type="transmembrane region" description="Helical" evidence="5">
    <location>
        <begin position="123"/>
        <end position="139"/>
    </location>
</feature>
<evidence type="ECO:0000256" key="1">
    <source>
        <dbReference type="ARBA" id="ARBA00004141"/>
    </source>
</evidence>
<dbReference type="Pfam" id="PF00892">
    <property type="entry name" value="EamA"/>
    <property type="match status" value="2"/>
</dbReference>
<feature type="transmembrane region" description="Helical" evidence="5">
    <location>
        <begin position="7"/>
        <end position="28"/>
    </location>
</feature>
<evidence type="ECO:0000256" key="4">
    <source>
        <dbReference type="ARBA" id="ARBA00023136"/>
    </source>
</evidence>
<name>A0A8K0V9V6_9RHOB</name>
<keyword evidence="2 5" id="KW-0812">Transmembrane</keyword>
<sequence length="297" mass="30724">MARQDWFWITALSVLWGGSFFFVEIALTGLSVTAVVWLRVALAALILGAVLLLRGGNFPARAHWPGLLVMGLLNNALPFCLIALAQEQITSALASILNATTPLFTLIVAHLATTDERITPRKAAGLGLGFAGVVVMMAGESLTGAGAAKIAVLMAAFCYALASVWGRRFRAAGLAPLGVAFGQVTASTALLLPVMLVLNRPWEATLPPVGVLLAVLGLAVFSTALAYLIFFRLLASAGATRLSLVTFLIPVSATALGVLLLGEVLLPRHVAGFALIAAGLAAISGGKRPVAAAVLPR</sequence>
<evidence type="ECO:0000256" key="2">
    <source>
        <dbReference type="ARBA" id="ARBA00022692"/>
    </source>
</evidence>
<protein>
    <submittedName>
        <fullName evidence="7">EamA family transporter</fullName>
    </submittedName>
</protein>
<accession>A0A8K0V9V6</accession>
<dbReference type="RefSeq" id="WP_202686980.1">
    <property type="nucleotide sequence ID" value="NZ_JAESVN010000001.1"/>
</dbReference>
<feature type="transmembrane region" description="Helical" evidence="5">
    <location>
        <begin position="210"/>
        <end position="230"/>
    </location>
</feature>
<keyword evidence="4 5" id="KW-0472">Membrane</keyword>
<proteinExistence type="predicted"/>
<keyword evidence="3 5" id="KW-1133">Transmembrane helix</keyword>
<evidence type="ECO:0000256" key="3">
    <source>
        <dbReference type="ARBA" id="ARBA00022989"/>
    </source>
</evidence>
<gene>
    <name evidence="7" type="ORF">JL811_03710</name>
</gene>
<dbReference type="GO" id="GO:0016020">
    <property type="term" value="C:membrane"/>
    <property type="evidence" value="ECO:0007669"/>
    <property type="project" value="UniProtKB-SubCell"/>
</dbReference>
<dbReference type="InterPro" id="IPR000620">
    <property type="entry name" value="EamA_dom"/>
</dbReference>
<feature type="transmembrane region" description="Helical" evidence="5">
    <location>
        <begin position="266"/>
        <end position="283"/>
    </location>
</feature>
<organism evidence="7 8">
    <name type="scientific">Szabonella alba</name>
    <dbReference type="NCBI Taxonomy" id="2804194"/>
    <lineage>
        <taxon>Bacteria</taxon>
        <taxon>Pseudomonadati</taxon>
        <taxon>Pseudomonadota</taxon>
        <taxon>Alphaproteobacteria</taxon>
        <taxon>Rhodobacterales</taxon>
        <taxon>Paracoccaceae</taxon>
        <taxon>Szabonella</taxon>
    </lineage>
</organism>
<evidence type="ECO:0000256" key="5">
    <source>
        <dbReference type="SAM" id="Phobius"/>
    </source>
</evidence>
<feature type="domain" description="EamA" evidence="6">
    <location>
        <begin position="150"/>
        <end position="284"/>
    </location>
</feature>
<feature type="transmembrane region" description="Helical" evidence="5">
    <location>
        <begin position="145"/>
        <end position="165"/>
    </location>
</feature>
<feature type="transmembrane region" description="Helical" evidence="5">
    <location>
        <begin position="177"/>
        <end position="198"/>
    </location>
</feature>
<dbReference type="Proteomes" id="UP000648908">
    <property type="component" value="Unassembled WGS sequence"/>
</dbReference>
<feature type="transmembrane region" description="Helical" evidence="5">
    <location>
        <begin position="65"/>
        <end position="85"/>
    </location>
</feature>
<keyword evidence="8" id="KW-1185">Reference proteome</keyword>
<dbReference type="AlphaFoldDB" id="A0A8K0V9V6"/>
<evidence type="ECO:0000313" key="7">
    <source>
        <dbReference type="EMBL" id="MBL4916318.1"/>
    </source>
</evidence>
<dbReference type="InterPro" id="IPR050638">
    <property type="entry name" value="AA-Vitamin_Transporters"/>
</dbReference>
<comment type="caution">
    <text evidence="7">The sequence shown here is derived from an EMBL/GenBank/DDBJ whole genome shotgun (WGS) entry which is preliminary data.</text>
</comment>
<evidence type="ECO:0000313" key="8">
    <source>
        <dbReference type="Proteomes" id="UP000648908"/>
    </source>
</evidence>
<dbReference type="PANTHER" id="PTHR32322:SF9">
    <property type="entry name" value="AMINO-ACID METABOLITE EFFLUX PUMP-RELATED"/>
    <property type="match status" value="1"/>
</dbReference>
<feature type="transmembrane region" description="Helical" evidence="5">
    <location>
        <begin position="34"/>
        <end position="53"/>
    </location>
</feature>
<dbReference type="PANTHER" id="PTHR32322">
    <property type="entry name" value="INNER MEMBRANE TRANSPORTER"/>
    <property type="match status" value="1"/>
</dbReference>
<feature type="transmembrane region" description="Helical" evidence="5">
    <location>
        <begin position="242"/>
        <end position="260"/>
    </location>
</feature>
<dbReference type="SUPFAM" id="SSF103481">
    <property type="entry name" value="Multidrug resistance efflux transporter EmrE"/>
    <property type="match status" value="2"/>
</dbReference>
<evidence type="ECO:0000259" key="6">
    <source>
        <dbReference type="Pfam" id="PF00892"/>
    </source>
</evidence>
<reference evidence="7" key="1">
    <citation type="submission" date="2021-01" db="EMBL/GenBank/DDBJ databases">
        <title>Tabrizicola alba sp. nov. a motile alkaliphilic bacterium isolated from a soda lake.</title>
        <authorList>
            <person name="Szuroczki S."/>
            <person name="Abbaszade G."/>
            <person name="Schumann P."/>
            <person name="Toth E."/>
        </authorList>
    </citation>
    <scope>NUCLEOTIDE SEQUENCE</scope>
    <source>
        <strain evidence="7">DMG-N-6</strain>
    </source>
</reference>
<dbReference type="InterPro" id="IPR037185">
    <property type="entry name" value="EmrE-like"/>
</dbReference>
<feature type="transmembrane region" description="Helical" evidence="5">
    <location>
        <begin position="91"/>
        <end position="111"/>
    </location>
</feature>
<dbReference type="EMBL" id="JAESVN010000001">
    <property type="protein sequence ID" value="MBL4916318.1"/>
    <property type="molecule type" value="Genomic_DNA"/>
</dbReference>